<keyword evidence="4 6" id="KW-0804">Transcription</keyword>
<feature type="compositionally biased region" description="Acidic residues" evidence="7">
    <location>
        <begin position="216"/>
        <end position="228"/>
    </location>
</feature>
<organism evidence="10 11">
    <name type="scientific">Salinomyces thailandicus</name>
    <dbReference type="NCBI Taxonomy" id="706561"/>
    <lineage>
        <taxon>Eukaryota</taxon>
        <taxon>Fungi</taxon>
        <taxon>Dikarya</taxon>
        <taxon>Ascomycota</taxon>
        <taxon>Pezizomycotina</taxon>
        <taxon>Dothideomycetes</taxon>
        <taxon>Dothideomycetidae</taxon>
        <taxon>Mycosphaerellales</taxon>
        <taxon>Teratosphaeriaceae</taxon>
        <taxon>Salinomyces</taxon>
    </lineage>
</organism>
<name>A0A4U0U915_9PEZI</name>
<comment type="subcellular location">
    <subcellularLocation>
        <location evidence="1 6">Nucleus</location>
    </subcellularLocation>
</comment>
<feature type="domain" description="RNA polymerase Rpb7-like N-terminal" evidence="8">
    <location>
        <begin position="9"/>
        <end position="64"/>
    </location>
</feature>
<sequence length="236" mass="26482">MYILVALADVVQIPPSDFHKSSIRAIEDFINTKYADKVIHKIGLCVGFHSLISASEGLIGHGNGIVNVNVDFRMVVFRPFKGEILRGTITHSNQAGIYISMDFFEDIIVPPQLLFSNTTWDKDEEGTEAFIWRSEDGEGGFNEFFFDKAEKVLMRVEQEQWNDLSPQMKRPDDYDMERRDEYGMKLGPYRIMASMMHSGLGPSLWWLGEEAAAAEDEAGTNGVDDMEVDAAGGAEV</sequence>
<protein>
    <recommendedName>
        <fullName evidence="6">DNA-directed RNA polymerase subunit</fullName>
    </recommendedName>
</protein>
<dbReference type="SUPFAM" id="SSF88798">
    <property type="entry name" value="N-terminal, heterodimerisation domain of RBP7 (RpoE)"/>
    <property type="match status" value="1"/>
</dbReference>
<dbReference type="FunFam" id="3.30.1490.120:FF:000001">
    <property type="entry name" value="DNA-directed RNA polymerase II subunit RPB7"/>
    <property type="match status" value="1"/>
</dbReference>
<dbReference type="SUPFAM" id="SSF50249">
    <property type="entry name" value="Nucleic acid-binding proteins"/>
    <property type="match status" value="1"/>
</dbReference>
<dbReference type="InterPro" id="IPR036898">
    <property type="entry name" value="RNA_pol_Rpb7-like_N_sf"/>
</dbReference>
<dbReference type="AlphaFoldDB" id="A0A4U0U915"/>
<evidence type="ECO:0000256" key="4">
    <source>
        <dbReference type="ARBA" id="ARBA00023163"/>
    </source>
</evidence>
<dbReference type="OrthoDB" id="10256606at2759"/>
<comment type="similarity">
    <text evidence="2">Belongs to the eukaryotic RPB7/RPC8 RNA polymerase subunit family.</text>
</comment>
<evidence type="ECO:0000259" key="8">
    <source>
        <dbReference type="Pfam" id="PF03876"/>
    </source>
</evidence>
<evidence type="ECO:0000256" key="1">
    <source>
        <dbReference type="ARBA" id="ARBA00004123"/>
    </source>
</evidence>
<evidence type="ECO:0000256" key="6">
    <source>
        <dbReference type="RuleBase" id="RU369086"/>
    </source>
</evidence>
<evidence type="ECO:0000256" key="5">
    <source>
        <dbReference type="ARBA" id="ARBA00023242"/>
    </source>
</evidence>
<evidence type="ECO:0000256" key="7">
    <source>
        <dbReference type="SAM" id="MobiDB-lite"/>
    </source>
</evidence>
<feature type="domain" description="RNA polymerase III subunit Rpc25" evidence="9">
    <location>
        <begin position="83"/>
        <end position="206"/>
    </location>
</feature>
<proteinExistence type="inferred from homology"/>
<dbReference type="Proteomes" id="UP000308549">
    <property type="component" value="Unassembled WGS sequence"/>
</dbReference>
<keyword evidence="3 6" id="KW-0240">DNA-directed RNA polymerase</keyword>
<accession>A0A4U0U915</accession>
<evidence type="ECO:0000313" key="10">
    <source>
        <dbReference type="EMBL" id="TKA31810.1"/>
    </source>
</evidence>
<dbReference type="Gene3D" id="3.30.1490.120">
    <property type="entry name" value="RNA polymerase Rpb7-like, N-terminal domain"/>
    <property type="match status" value="1"/>
</dbReference>
<dbReference type="InterPro" id="IPR012340">
    <property type="entry name" value="NA-bd_OB-fold"/>
</dbReference>
<dbReference type="InterPro" id="IPR013238">
    <property type="entry name" value="RNA_pol_III_Rbc25"/>
</dbReference>
<dbReference type="GO" id="GO:0005666">
    <property type="term" value="C:RNA polymerase III complex"/>
    <property type="evidence" value="ECO:0007669"/>
    <property type="project" value="TreeGrafter"/>
</dbReference>
<comment type="caution">
    <text evidence="10">The sequence shown here is derived from an EMBL/GenBank/DDBJ whole genome shotgun (WGS) entry which is preliminary data.</text>
</comment>
<evidence type="ECO:0000313" key="11">
    <source>
        <dbReference type="Proteomes" id="UP000308549"/>
    </source>
</evidence>
<dbReference type="Gene3D" id="2.40.50.140">
    <property type="entry name" value="Nucleic acid-binding proteins"/>
    <property type="match status" value="1"/>
</dbReference>
<dbReference type="PANTHER" id="PTHR12709:SF1">
    <property type="entry name" value="DNA-DIRECTED RNA POLYMERASE III SUBUNIT RPC8"/>
    <property type="match status" value="1"/>
</dbReference>
<evidence type="ECO:0000256" key="3">
    <source>
        <dbReference type="ARBA" id="ARBA00022478"/>
    </source>
</evidence>
<comment type="function">
    <text evidence="6">DNA-dependent RNA polymerase which catalyzes the transcription of DNA into RNA using the four ribonucleoside triphosphates as substrates.</text>
</comment>
<evidence type="ECO:0000259" key="9">
    <source>
        <dbReference type="Pfam" id="PF08292"/>
    </source>
</evidence>
<dbReference type="InterPro" id="IPR005576">
    <property type="entry name" value="Rpb7-like_N"/>
</dbReference>
<dbReference type="Pfam" id="PF08292">
    <property type="entry name" value="RNA_pol_Rbc25"/>
    <property type="match status" value="1"/>
</dbReference>
<keyword evidence="5 6" id="KW-0539">Nucleus</keyword>
<keyword evidence="11" id="KW-1185">Reference proteome</keyword>
<dbReference type="EMBL" id="NAJL01000007">
    <property type="protein sequence ID" value="TKA31810.1"/>
    <property type="molecule type" value="Genomic_DNA"/>
</dbReference>
<dbReference type="PANTHER" id="PTHR12709">
    <property type="entry name" value="DNA-DIRECTED RNA POLYMERASE II, III"/>
    <property type="match status" value="1"/>
</dbReference>
<gene>
    <name evidence="10" type="ORF">B0A50_01889</name>
</gene>
<dbReference type="Pfam" id="PF03876">
    <property type="entry name" value="SHS2_Rpb7-N"/>
    <property type="match status" value="1"/>
</dbReference>
<reference evidence="10 11" key="1">
    <citation type="submission" date="2017-03" db="EMBL/GenBank/DDBJ databases">
        <title>Genomes of endolithic fungi from Antarctica.</title>
        <authorList>
            <person name="Coleine C."/>
            <person name="Masonjones S."/>
            <person name="Stajich J.E."/>
        </authorList>
    </citation>
    <scope>NUCLEOTIDE SEQUENCE [LARGE SCALE GENOMIC DNA]</scope>
    <source>
        <strain evidence="10 11">CCFEE 6315</strain>
    </source>
</reference>
<feature type="region of interest" description="Disordered" evidence="7">
    <location>
        <begin position="216"/>
        <end position="236"/>
    </location>
</feature>
<evidence type="ECO:0000256" key="2">
    <source>
        <dbReference type="ARBA" id="ARBA00009307"/>
    </source>
</evidence>
<dbReference type="GO" id="GO:0006384">
    <property type="term" value="P:transcription initiation at RNA polymerase III promoter"/>
    <property type="evidence" value="ECO:0007669"/>
    <property type="project" value="TreeGrafter"/>
</dbReference>
<dbReference type="InterPro" id="IPR045113">
    <property type="entry name" value="Rpb7-like"/>
</dbReference>
<dbReference type="GO" id="GO:0055029">
    <property type="term" value="C:nuclear DNA-directed RNA polymerase complex"/>
    <property type="evidence" value="ECO:0007669"/>
    <property type="project" value="UniProtKB-ARBA"/>
</dbReference>
<dbReference type="CDD" id="cd04330">
    <property type="entry name" value="RNAP_III_Rpc25_N"/>
    <property type="match status" value="1"/>
</dbReference>